<protein>
    <submittedName>
        <fullName evidence="5">Purine catabolism regulatory protein</fullName>
    </submittedName>
</protein>
<evidence type="ECO:0000259" key="2">
    <source>
        <dbReference type="Pfam" id="PF07905"/>
    </source>
</evidence>
<dbReference type="InterPro" id="IPR025736">
    <property type="entry name" value="PucR_C-HTH_dom"/>
</dbReference>
<reference evidence="5 6" key="1">
    <citation type="submission" date="2016-10" db="EMBL/GenBank/DDBJ databases">
        <authorList>
            <person name="de Groot N.N."/>
        </authorList>
    </citation>
    <scope>NUCLEOTIDE SEQUENCE [LARGE SCALE GENOMIC DNA]</scope>
    <source>
        <strain evidence="5 6">DSM 23310</strain>
    </source>
</reference>
<evidence type="ECO:0000313" key="5">
    <source>
        <dbReference type="EMBL" id="SDX44296.1"/>
    </source>
</evidence>
<accession>A0A1H3BQZ8</accession>
<gene>
    <name evidence="5" type="ORF">SAMN05660923_02296</name>
</gene>
<evidence type="ECO:0000259" key="4">
    <source>
        <dbReference type="Pfam" id="PF17853"/>
    </source>
</evidence>
<dbReference type="Pfam" id="PF07905">
    <property type="entry name" value="PucR"/>
    <property type="match status" value="1"/>
</dbReference>
<dbReference type="Pfam" id="PF17853">
    <property type="entry name" value="GGDEF_2"/>
    <property type="match status" value="1"/>
</dbReference>
<dbReference type="AlphaFoldDB" id="A0A1H3BQZ8"/>
<dbReference type="OrthoDB" id="143422at2"/>
<comment type="similarity">
    <text evidence="1">Belongs to the CdaR family.</text>
</comment>
<evidence type="ECO:0000313" key="6">
    <source>
        <dbReference type="Proteomes" id="UP000198828"/>
    </source>
</evidence>
<dbReference type="PANTHER" id="PTHR33744:SF15">
    <property type="entry name" value="CARBOHYDRATE DIACID REGULATOR"/>
    <property type="match status" value="1"/>
</dbReference>
<dbReference type="Pfam" id="PF13556">
    <property type="entry name" value="HTH_30"/>
    <property type="match status" value="1"/>
</dbReference>
<name>A0A1H3BQZ8_9FIRM</name>
<dbReference type="RefSeq" id="WP_159428682.1">
    <property type="nucleotide sequence ID" value="NZ_FNNG01000011.1"/>
</dbReference>
<feature type="domain" description="CdaR GGDEF-like" evidence="4">
    <location>
        <begin position="294"/>
        <end position="429"/>
    </location>
</feature>
<dbReference type="PANTHER" id="PTHR33744">
    <property type="entry name" value="CARBOHYDRATE DIACID REGULATOR"/>
    <property type="match status" value="1"/>
</dbReference>
<feature type="domain" description="PucR C-terminal helix-turn-helix" evidence="3">
    <location>
        <begin position="484"/>
        <end position="538"/>
    </location>
</feature>
<evidence type="ECO:0000259" key="3">
    <source>
        <dbReference type="Pfam" id="PF13556"/>
    </source>
</evidence>
<dbReference type="InterPro" id="IPR012914">
    <property type="entry name" value="PucR_dom"/>
</dbReference>
<dbReference type="EMBL" id="FNNG01000011">
    <property type="protein sequence ID" value="SDX44296.1"/>
    <property type="molecule type" value="Genomic_DNA"/>
</dbReference>
<evidence type="ECO:0000256" key="1">
    <source>
        <dbReference type="ARBA" id="ARBA00006754"/>
    </source>
</evidence>
<dbReference type="InterPro" id="IPR041522">
    <property type="entry name" value="CdaR_GGDEF"/>
</dbReference>
<sequence>MGITVKEALKIWPLTLGQVIAGKNGLDREVTSVSVLEIPKETKWFKGGELQISAFYTIANDVESQLEVLNNLNKSNCSGLVLCHIGHWLKSVPQKLIQLANKINFPVIIVPEHIAYIDIITPITDAILNKKKQGINYDLETIHKMANILLDNKNIDHIIYSLSKSLNKSVLFFNIKNECLTTGNNQISEKLINEIKESILTNVNRFIDKNEYIIITSQLTGISILLVPVIINTKYYGTIAILNVSNLKNIDMMKIAESKYACGLAVIENIRLNELRSSVILNYYTDLIQWNFSNEIQAMQKASTMNLNVSRISLILTIEIFKSYIHSNKINNFDLQAKINEIYNYVIEKIKTEKSINYIMTLNNKIIILINDCGNDTKTITYAQRLGNRLINSIQIYFNAPVAIGIGNYQTSISKIKNSYHESLLAIKIGNALFNKSHCTNFQIVEILSLLFEGIDTRQASSAIKKLFEPLERYDAENNSALTLTLKALINCNFKTSLVAEKLFIHRNTVLQRKNKIIELLQFDPEEFPYRLLYELATILEKMVD</sequence>
<dbReference type="Proteomes" id="UP000198828">
    <property type="component" value="Unassembled WGS sequence"/>
</dbReference>
<organism evidence="5 6">
    <name type="scientific">Tepidimicrobium xylanilyticum</name>
    <dbReference type="NCBI Taxonomy" id="1123352"/>
    <lineage>
        <taxon>Bacteria</taxon>
        <taxon>Bacillati</taxon>
        <taxon>Bacillota</taxon>
        <taxon>Tissierellia</taxon>
        <taxon>Tissierellales</taxon>
        <taxon>Tepidimicrobiaceae</taxon>
        <taxon>Tepidimicrobium</taxon>
    </lineage>
</organism>
<proteinExistence type="inferred from homology"/>
<dbReference type="InterPro" id="IPR042070">
    <property type="entry name" value="PucR_C-HTH_sf"/>
</dbReference>
<dbReference type="Gene3D" id="1.10.10.2840">
    <property type="entry name" value="PucR C-terminal helix-turn-helix domain"/>
    <property type="match status" value="1"/>
</dbReference>
<dbReference type="InterPro" id="IPR051448">
    <property type="entry name" value="CdaR-like_regulators"/>
</dbReference>
<feature type="domain" description="Purine catabolism PurC-like" evidence="2">
    <location>
        <begin position="17"/>
        <end position="127"/>
    </location>
</feature>
<keyword evidence="6" id="KW-1185">Reference proteome</keyword>